<dbReference type="PANTHER" id="PTHR42978:SF2">
    <property type="entry name" value="102 KBASES UNSTABLE REGION: FROM 1 TO 119443"/>
    <property type="match status" value="1"/>
</dbReference>
<dbReference type="InterPro" id="IPR051013">
    <property type="entry name" value="MBL_superfamily_lactonases"/>
</dbReference>
<dbReference type="OrthoDB" id="10250730at2759"/>
<dbReference type="Gene3D" id="3.60.15.10">
    <property type="entry name" value="Ribonuclease Z/Hydroxyacylglutathione hydrolase-like"/>
    <property type="match status" value="2"/>
</dbReference>
<evidence type="ECO:0000256" key="1">
    <source>
        <dbReference type="ARBA" id="ARBA00001947"/>
    </source>
</evidence>
<proteinExistence type="inferred from homology"/>
<dbReference type="InterPro" id="IPR036866">
    <property type="entry name" value="RibonucZ/Hydroxyglut_hydro"/>
</dbReference>
<keyword evidence="3" id="KW-0479">Metal-binding</keyword>
<evidence type="ECO:0000313" key="7">
    <source>
        <dbReference type="Proteomes" id="UP000325672"/>
    </source>
</evidence>
<evidence type="ECO:0000256" key="2">
    <source>
        <dbReference type="ARBA" id="ARBA00007749"/>
    </source>
</evidence>
<dbReference type="GeneID" id="43641093"/>
<evidence type="ECO:0000256" key="4">
    <source>
        <dbReference type="ARBA" id="ARBA00022801"/>
    </source>
</evidence>
<dbReference type="GO" id="GO:0046872">
    <property type="term" value="F:metal ion binding"/>
    <property type="evidence" value="ECO:0007669"/>
    <property type="project" value="UniProtKB-KW"/>
</dbReference>
<dbReference type="Proteomes" id="UP000325672">
    <property type="component" value="Unassembled WGS sequence"/>
</dbReference>
<dbReference type="RefSeq" id="XP_031916969.1">
    <property type="nucleotide sequence ID" value="XM_032056883.1"/>
</dbReference>
<reference evidence="6 7" key="1">
    <citation type="submission" date="2019-04" db="EMBL/GenBank/DDBJ databases">
        <title>Friends and foes A comparative genomics study of 23 Aspergillus species from section Flavi.</title>
        <authorList>
            <consortium name="DOE Joint Genome Institute"/>
            <person name="Kjaerbolling I."/>
            <person name="Vesth T."/>
            <person name="Frisvad J.C."/>
            <person name="Nybo J.L."/>
            <person name="Theobald S."/>
            <person name="Kildgaard S."/>
            <person name="Isbrandt T."/>
            <person name="Kuo A."/>
            <person name="Sato A."/>
            <person name="Lyhne E.K."/>
            <person name="Kogle M.E."/>
            <person name="Wiebenga A."/>
            <person name="Kun R.S."/>
            <person name="Lubbers R.J."/>
            <person name="Makela M.R."/>
            <person name="Barry K."/>
            <person name="Chovatia M."/>
            <person name="Clum A."/>
            <person name="Daum C."/>
            <person name="Haridas S."/>
            <person name="He G."/>
            <person name="LaButti K."/>
            <person name="Lipzen A."/>
            <person name="Mondo S."/>
            <person name="Riley R."/>
            <person name="Salamov A."/>
            <person name="Simmons B.A."/>
            <person name="Magnuson J.K."/>
            <person name="Henrissat B."/>
            <person name="Mortensen U.H."/>
            <person name="Larsen T.O."/>
            <person name="Devries R.P."/>
            <person name="Grigoriev I.V."/>
            <person name="Machida M."/>
            <person name="Baker S.E."/>
            <person name="Andersen M.R."/>
        </authorList>
    </citation>
    <scope>NUCLEOTIDE SEQUENCE [LARGE SCALE GENOMIC DNA]</scope>
    <source>
        <strain evidence="6 7">CBS 117625</strain>
    </source>
</reference>
<evidence type="ECO:0008006" key="8">
    <source>
        <dbReference type="Google" id="ProtNLM"/>
    </source>
</evidence>
<dbReference type="PANTHER" id="PTHR42978">
    <property type="entry name" value="QUORUM-QUENCHING LACTONASE YTNP-RELATED-RELATED"/>
    <property type="match status" value="1"/>
</dbReference>
<comment type="similarity">
    <text evidence="2">Belongs to the metallo-beta-lactamase superfamily.</text>
</comment>
<sequence length="286" mass="32677">MDSYLHPYNGVLLSEHRANSSYSLIKSIDVVFRRISELPALKRHVYTQELLDLGILDIDTSYVLSGANVPLHGAKPLTHETRPCLMIACLLYHPDVGLILFDTGSREDVIKSWDKEFLDCAPRIWDKDIHSLPAAIKATSADVGIRCRETDFKLAFWSCATGIDSGLFLPNYLRADLLNWKTVSEENVTLWRGVTVHRCPGHTERSLVLELTFRGSGTIILTGDLFHVKGNFEEGRPTGVLMRDYFEWFRSRDYGRRLVQGTNARVYLGHERSYFDMFEKSPKYSE</sequence>
<keyword evidence="5" id="KW-0862">Zinc</keyword>
<dbReference type="GO" id="GO:0016787">
    <property type="term" value="F:hydrolase activity"/>
    <property type="evidence" value="ECO:0007669"/>
    <property type="project" value="UniProtKB-KW"/>
</dbReference>
<evidence type="ECO:0000256" key="5">
    <source>
        <dbReference type="ARBA" id="ARBA00022833"/>
    </source>
</evidence>
<name>A0A5N6T3M1_ASPPS</name>
<evidence type="ECO:0000313" key="6">
    <source>
        <dbReference type="EMBL" id="KAE8140906.1"/>
    </source>
</evidence>
<evidence type="ECO:0000256" key="3">
    <source>
        <dbReference type="ARBA" id="ARBA00022723"/>
    </source>
</evidence>
<dbReference type="AlphaFoldDB" id="A0A5N6T3M1"/>
<organism evidence="6 7">
    <name type="scientific">Aspergillus pseudotamarii</name>
    <dbReference type="NCBI Taxonomy" id="132259"/>
    <lineage>
        <taxon>Eukaryota</taxon>
        <taxon>Fungi</taxon>
        <taxon>Dikarya</taxon>
        <taxon>Ascomycota</taxon>
        <taxon>Pezizomycotina</taxon>
        <taxon>Eurotiomycetes</taxon>
        <taxon>Eurotiomycetidae</taxon>
        <taxon>Eurotiales</taxon>
        <taxon>Aspergillaceae</taxon>
        <taxon>Aspergillus</taxon>
        <taxon>Aspergillus subgen. Circumdati</taxon>
    </lineage>
</organism>
<gene>
    <name evidence="6" type="ORF">BDV38DRAFT_268995</name>
</gene>
<dbReference type="EMBL" id="ML743560">
    <property type="protein sequence ID" value="KAE8140906.1"/>
    <property type="molecule type" value="Genomic_DNA"/>
</dbReference>
<comment type="cofactor">
    <cofactor evidence="1">
        <name>Zn(2+)</name>
        <dbReference type="ChEBI" id="CHEBI:29105"/>
    </cofactor>
</comment>
<protein>
    <recommendedName>
        <fullName evidence="8">Metallo-beta-lactamase domain-containing protein</fullName>
    </recommendedName>
</protein>
<keyword evidence="4" id="KW-0378">Hydrolase</keyword>
<accession>A0A5N6T3M1</accession>
<keyword evidence="7" id="KW-1185">Reference proteome</keyword>
<dbReference type="SUPFAM" id="SSF56281">
    <property type="entry name" value="Metallo-hydrolase/oxidoreductase"/>
    <property type="match status" value="1"/>
</dbReference>